<name>A0A1M5CET4_9BACT</name>
<dbReference type="STRING" id="1484053.SAMN05444274_10686"/>
<dbReference type="AlphaFoldDB" id="A0A1M5CET4"/>
<keyword evidence="2" id="KW-1185">Reference proteome</keyword>
<evidence type="ECO:0000313" key="2">
    <source>
        <dbReference type="Proteomes" id="UP000184164"/>
    </source>
</evidence>
<protein>
    <submittedName>
        <fullName evidence="1">Uncharacterized protein</fullName>
    </submittedName>
</protein>
<organism evidence="1 2">
    <name type="scientific">Mariniphaga anaerophila</name>
    <dbReference type="NCBI Taxonomy" id="1484053"/>
    <lineage>
        <taxon>Bacteria</taxon>
        <taxon>Pseudomonadati</taxon>
        <taxon>Bacteroidota</taxon>
        <taxon>Bacteroidia</taxon>
        <taxon>Marinilabiliales</taxon>
        <taxon>Prolixibacteraceae</taxon>
        <taxon>Mariniphaga</taxon>
    </lineage>
</organism>
<sequence>MKKIQIPKTEKKVKMLAVPVTQTEHQNIKKYCNEQNVSLATFIRFALDNTYNLNTL</sequence>
<reference evidence="1 2" key="1">
    <citation type="submission" date="2016-11" db="EMBL/GenBank/DDBJ databases">
        <authorList>
            <person name="Jaros S."/>
            <person name="Januszkiewicz K."/>
            <person name="Wedrychowicz H."/>
        </authorList>
    </citation>
    <scope>NUCLEOTIDE SEQUENCE [LARGE SCALE GENOMIC DNA]</scope>
    <source>
        <strain evidence="1 2">DSM 26910</strain>
    </source>
</reference>
<evidence type="ECO:0000313" key="1">
    <source>
        <dbReference type="EMBL" id="SHF53117.1"/>
    </source>
</evidence>
<dbReference type="Proteomes" id="UP000184164">
    <property type="component" value="Unassembled WGS sequence"/>
</dbReference>
<gene>
    <name evidence="1" type="ORF">SAMN05444274_10686</name>
</gene>
<proteinExistence type="predicted"/>
<dbReference type="EMBL" id="FQUM01000006">
    <property type="protein sequence ID" value="SHF53117.1"/>
    <property type="molecule type" value="Genomic_DNA"/>
</dbReference>
<accession>A0A1M5CET4</accession>
<dbReference type="RefSeq" id="WP_175550008.1">
    <property type="nucleotide sequence ID" value="NZ_FQUM01000006.1"/>
</dbReference>